<evidence type="ECO:0000256" key="6">
    <source>
        <dbReference type="ARBA" id="ARBA00022741"/>
    </source>
</evidence>
<evidence type="ECO:0000256" key="3">
    <source>
        <dbReference type="ARBA" id="ARBA00013253"/>
    </source>
</evidence>
<organism evidence="14 15">
    <name type="scientific">Pedobacter montanisoli</name>
    <dbReference type="NCBI Taxonomy" id="2923277"/>
    <lineage>
        <taxon>Bacteria</taxon>
        <taxon>Pseudomonadati</taxon>
        <taxon>Bacteroidota</taxon>
        <taxon>Sphingobacteriia</taxon>
        <taxon>Sphingobacteriales</taxon>
        <taxon>Sphingobacteriaceae</taxon>
        <taxon>Pedobacter</taxon>
    </lineage>
</organism>
<evidence type="ECO:0000256" key="8">
    <source>
        <dbReference type="ARBA" id="ARBA00022840"/>
    </source>
</evidence>
<comment type="caution">
    <text evidence="14">The sequence shown here is derived from an EMBL/GenBank/DDBJ whole genome shotgun (WGS) entry which is preliminary data.</text>
</comment>
<dbReference type="SUPFAM" id="SSF55083">
    <property type="entry name" value="6-hydroxymethyl-7,8-dihydropterin pyrophosphokinase, HPPK"/>
    <property type="match status" value="1"/>
</dbReference>
<dbReference type="Proteomes" id="UP001165460">
    <property type="component" value="Unassembled WGS sequence"/>
</dbReference>
<protein>
    <recommendedName>
        <fullName evidence="4">2-amino-4-hydroxy-6-hydroxymethyldihydropteridine pyrophosphokinase</fullName>
        <ecNumber evidence="3">2.7.6.3</ecNumber>
    </recommendedName>
    <alternativeName>
        <fullName evidence="11">6-hydroxymethyl-7,8-dihydropterin pyrophosphokinase</fullName>
    </alternativeName>
    <alternativeName>
        <fullName evidence="12">7,8-dihydro-6-hydroxymethylpterin-pyrophosphokinase</fullName>
    </alternativeName>
</protein>
<dbReference type="CDD" id="cd00483">
    <property type="entry name" value="HPPK"/>
    <property type="match status" value="1"/>
</dbReference>
<evidence type="ECO:0000256" key="11">
    <source>
        <dbReference type="ARBA" id="ARBA00029766"/>
    </source>
</evidence>
<dbReference type="PANTHER" id="PTHR43071">
    <property type="entry name" value="2-AMINO-4-HYDROXY-6-HYDROXYMETHYLDIHYDROPTERIDINE PYROPHOSPHOKINASE"/>
    <property type="match status" value="1"/>
</dbReference>
<dbReference type="PANTHER" id="PTHR43071:SF1">
    <property type="entry name" value="2-AMINO-4-HYDROXY-6-HYDROXYMETHYLDIHYDROPTERIDINE PYROPHOSPHOKINASE"/>
    <property type="match status" value="1"/>
</dbReference>
<feature type="domain" description="7,8-dihydro-6-hydroxymethylpterin-pyrophosphokinase" evidence="13">
    <location>
        <begin position="91"/>
        <end position="102"/>
    </location>
</feature>
<dbReference type="EMBL" id="JALGBH010000002">
    <property type="protein sequence ID" value="MCJ0742930.1"/>
    <property type="molecule type" value="Genomic_DNA"/>
</dbReference>
<dbReference type="Pfam" id="PF01288">
    <property type="entry name" value="HPPK"/>
    <property type="match status" value="1"/>
</dbReference>
<evidence type="ECO:0000256" key="1">
    <source>
        <dbReference type="ARBA" id="ARBA00005051"/>
    </source>
</evidence>
<evidence type="ECO:0000313" key="15">
    <source>
        <dbReference type="Proteomes" id="UP001165460"/>
    </source>
</evidence>
<dbReference type="Gene3D" id="3.30.70.560">
    <property type="entry name" value="7,8-Dihydro-6-hydroxymethylpterin-pyrophosphokinase HPPK"/>
    <property type="match status" value="1"/>
</dbReference>
<evidence type="ECO:0000256" key="12">
    <source>
        <dbReference type="ARBA" id="ARBA00033413"/>
    </source>
</evidence>
<evidence type="ECO:0000313" key="14">
    <source>
        <dbReference type="EMBL" id="MCJ0742930.1"/>
    </source>
</evidence>
<comment type="function">
    <text evidence="10">Catalyzes the transfer of pyrophosphate from adenosine triphosphate (ATP) to 6-hydroxymethyl-7,8-dihydropterin, an enzymatic step in folate biosynthesis pathway.</text>
</comment>
<comment type="similarity">
    <text evidence="2">Belongs to the HPPK family.</text>
</comment>
<keyword evidence="5 14" id="KW-0808">Transferase</keyword>
<keyword evidence="9" id="KW-0289">Folate biosynthesis</keyword>
<evidence type="ECO:0000256" key="10">
    <source>
        <dbReference type="ARBA" id="ARBA00029409"/>
    </source>
</evidence>
<evidence type="ECO:0000256" key="4">
    <source>
        <dbReference type="ARBA" id="ARBA00016218"/>
    </source>
</evidence>
<keyword evidence="6" id="KW-0547">Nucleotide-binding</keyword>
<evidence type="ECO:0000256" key="5">
    <source>
        <dbReference type="ARBA" id="ARBA00022679"/>
    </source>
</evidence>
<evidence type="ECO:0000256" key="9">
    <source>
        <dbReference type="ARBA" id="ARBA00022909"/>
    </source>
</evidence>
<dbReference type="GO" id="GO:0003848">
    <property type="term" value="F:2-amino-4-hydroxy-6-hydroxymethyldihydropteridine diphosphokinase activity"/>
    <property type="evidence" value="ECO:0007669"/>
    <property type="project" value="UniProtKB-EC"/>
</dbReference>
<reference evidence="14" key="1">
    <citation type="submission" date="2022-03" db="EMBL/GenBank/DDBJ databases">
        <authorList>
            <person name="Woo C.Y."/>
        </authorList>
    </citation>
    <scope>NUCLEOTIDE SEQUENCE</scope>
    <source>
        <strain evidence="14">CYS-01</strain>
    </source>
</reference>
<dbReference type="InterPro" id="IPR035907">
    <property type="entry name" value="Hppk_sf"/>
</dbReference>
<evidence type="ECO:0000256" key="2">
    <source>
        <dbReference type="ARBA" id="ARBA00005810"/>
    </source>
</evidence>
<evidence type="ECO:0000256" key="7">
    <source>
        <dbReference type="ARBA" id="ARBA00022777"/>
    </source>
</evidence>
<proteinExistence type="inferred from homology"/>
<dbReference type="RefSeq" id="WP_243361835.1">
    <property type="nucleotide sequence ID" value="NZ_JALGBH010000002.1"/>
</dbReference>
<accession>A0ABS9ZX91</accession>
<comment type="pathway">
    <text evidence="1">Cofactor biosynthesis; tetrahydrofolate biosynthesis; 2-amino-4-hydroxy-6-hydroxymethyl-7,8-dihydropteridine diphosphate from 7,8-dihydroneopterin triphosphate: step 4/4.</text>
</comment>
<evidence type="ECO:0000259" key="13">
    <source>
        <dbReference type="PROSITE" id="PS00794"/>
    </source>
</evidence>
<dbReference type="PROSITE" id="PS00794">
    <property type="entry name" value="HPPK"/>
    <property type="match status" value="1"/>
</dbReference>
<name>A0ABS9ZX91_9SPHI</name>
<dbReference type="EC" id="2.7.6.3" evidence="3"/>
<dbReference type="NCBIfam" id="TIGR01498">
    <property type="entry name" value="folK"/>
    <property type="match status" value="1"/>
</dbReference>
<keyword evidence="8" id="KW-0067">ATP-binding</keyword>
<gene>
    <name evidence="14" type="primary">folK</name>
    <name evidence="14" type="ORF">MMF97_09430</name>
</gene>
<keyword evidence="15" id="KW-1185">Reference proteome</keyword>
<dbReference type="InterPro" id="IPR000550">
    <property type="entry name" value="Hppk"/>
</dbReference>
<sequence length="163" mass="18595">MRADTTEVYLLLGTNLGNKAENLNKAIQLIKERVGAVKAISGIYETQAWGKEDQPDFYNQAVKVNTKLSPAQTLQQILEIEKELGRIRKEKWGERSIDIDIIFYGDLIVNEADLKIPHPEMQKRKFVLMPLNEIAENFMHPVLKSNICTILAQTTDSLEVKKK</sequence>
<keyword evidence="7" id="KW-0418">Kinase</keyword>